<evidence type="ECO:0000313" key="1">
    <source>
        <dbReference type="EMBL" id="GIH66134.1"/>
    </source>
</evidence>
<dbReference type="EMBL" id="BOOF01000049">
    <property type="protein sequence ID" value="GIH66134.1"/>
    <property type="molecule type" value="Genomic_DNA"/>
</dbReference>
<name>A0ABQ4GXU3_9ACTN</name>
<reference evidence="1 2" key="1">
    <citation type="submission" date="2021-01" db="EMBL/GenBank/DDBJ databases">
        <title>Whole genome shotgun sequence of Microbispora siamensis NBRC 104113.</title>
        <authorList>
            <person name="Komaki H."/>
            <person name="Tamura T."/>
        </authorList>
    </citation>
    <scope>NUCLEOTIDE SEQUENCE [LARGE SCALE GENOMIC DNA]</scope>
    <source>
        <strain evidence="1 2">NBRC 104113</strain>
    </source>
</reference>
<dbReference type="Proteomes" id="UP000660454">
    <property type="component" value="Unassembled WGS sequence"/>
</dbReference>
<comment type="caution">
    <text evidence="1">The sequence shown here is derived from an EMBL/GenBank/DDBJ whole genome shotgun (WGS) entry which is preliminary data.</text>
</comment>
<proteinExistence type="predicted"/>
<accession>A0ABQ4GXU3</accession>
<evidence type="ECO:0000313" key="2">
    <source>
        <dbReference type="Proteomes" id="UP000660454"/>
    </source>
</evidence>
<gene>
    <name evidence="1" type="ORF">Msi02_69510</name>
</gene>
<evidence type="ECO:0008006" key="3">
    <source>
        <dbReference type="Google" id="ProtNLM"/>
    </source>
</evidence>
<keyword evidence="2" id="KW-1185">Reference proteome</keyword>
<organism evidence="1 2">
    <name type="scientific">Microbispora siamensis</name>
    <dbReference type="NCBI Taxonomy" id="564413"/>
    <lineage>
        <taxon>Bacteria</taxon>
        <taxon>Bacillati</taxon>
        <taxon>Actinomycetota</taxon>
        <taxon>Actinomycetes</taxon>
        <taxon>Streptosporangiales</taxon>
        <taxon>Streptosporangiaceae</taxon>
        <taxon>Microbispora</taxon>
    </lineage>
</organism>
<sequence length="201" mass="20174">MVVPVPAGATMLILKSFAVSTTEVAPADGVTVSVATGSGGIDAWAATAEVNAAPVGDGVDTPAVIPAGSADADTLGCNSIAAPLAICTGAGNSEVVSGWMLRDAVYWVPVTVEVLAVSVTVKSCVTAVPPAPGVQVYVTVFVSACAPSAPRPRRRPALTTPAAAALPATRPRAFDFSTDFSPLRCSQSTGVPAFQHTVTVR</sequence>
<protein>
    <recommendedName>
        <fullName evidence="3">Secreted protein</fullName>
    </recommendedName>
</protein>